<dbReference type="PANTHER" id="PTHR24416">
    <property type="entry name" value="TYROSINE-PROTEIN KINASE RECEPTOR"/>
    <property type="match status" value="1"/>
</dbReference>
<evidence type="ECO:0000256" key="4">
    <source>
        <dbReference type="ARBA" id="ARBA00022679"/>
    </source>
</evidence>
<evidence type="ECO:0000259" key="22">
    <source>
        <dbReference type="PROSITE" id="PS50835"/>
    </source>
</evidence>
<accession>A0A1I7V386</accession>
<dbReference type="GO" id="GO:0009653">
    <property type="term" value="P:anatomical structure morphogenesis"/>
    <property type="evidence" value="ECO:0007669"/>
    <property type="project" value="UniProtKB-ARBA"/>
</dbReference>
<dbReference type="InterPro" id="IPR007110">
    <property type="entry name" value="Ig-like_dom"/>
</dbReference>
<dbReference type="FunFam" id="1.10.510.10:FF:000089">
    <property type="entry name" value="Tyrosine-protein kinase receptor TYRO3"/>
    <property type="match status" value="1"/>
</dbReference>
<dbReference type="InterPro" id="IPR003598">
    <property type="entry name" value="Ig_sub2"/>
</dbReference>
<feature type="domain" description="Protein kinase" evidence="21">
    <location>
        <begin position="809"/>
        <end position="1100"/>
    </location>
</feature>
<feature type="domain" description="Ig-like" evidence="22">
    <location>
        <begin position="598"/>
        <end position="708"/>
    </location>
</feature>
<dbReference type="SMART" id="SM00408">
    <property type="entry name" value="IGc2"/>
    <property type="match status" value="3"/>
</dbReference>
<evidence type="ECO:0000259" key="21">
    <source>
        <dbReference type="PROSITE" id="PS50011"/>
    </source>
</evidence>
<feature type="domain" description="Ig-like" evidence="22">
    <location>
        <begin position="248"/>
        <end position="334"/>
    </location>
</feature>
<keyword evidence="6" id="KW-0732">Signal</keyword>
<dbReference type="FunFam" id="2.60.40.10:FF:001689">
    <property type="entry name" value="Myoblast growth factor receptor egl-15"/>
    <property type="match status" value="1"/>
</dbReference>
<proteinExistence type="predicted"/>
<dbReference type="Gene3D" id="3.30.200.20">
    <property type="entry name" value="Phosphorylase Kinase, domain 1"/>
    <property type="match status" value="1"/>
</dbReference>
<keyword evidence="8" id="KW-0418">Kinase</keyword>
<dbReference type="InterPro" id="IPR013783">
    <property type="entry name" value="Ig-like_fold"/>
</dbReference>
<dbReference type="InterPro" id="IPR020635">
    <property type="entry name" value="Tyr_kinase_cat_dom"/>
</dbReference>
<evidence type="ECO:0000256" key="13">
    <source>
        <dbReference type="ARBA" id="ARBA00023157"/>
    </source>
</evidence>
<dbReference type="GO" id="GO:0004714">
    <property type="term" value="F:transmembrane receptor protein tyrosine kinase activity"/>
    <property type="evidence" value="ECO:0007669"/>
    <property type="project" value="UniProtKB-EC"/>
</dbReference>
<evidence type="ECO:0000256" key="10">
    <source>
        <dbReference type="ARBA" id="ARBA00022989"/>
    </source>
</evidence>
<dbReference type="SMART" id="SM00409">
    <property type="entry name" value="IG"/>
    <property type="match status" value="3"/>
</dbReference>
<dbReference type="InterPro" id="IPR013098">
    <property type="entry name" value="Ig_I-set"/>
</dbReference>
<feature type="binding site" evidence="18">
    <location>
        <position position="842"/>
    </location>
    <ligand>
        <name>ATP</name>
        <dbReference type="ChEBI" id="CHEBI:30616"/>
    </ligand>
</feature>
<comment type="subcellular location">
    <subcellularLocation>
        <location evidence="1">Membrane</location>
        <topology evidence="1">Single-pass membrane protein</topology>
    </subcellularLocation>
</comment>
<evidence type="ECO:0000256" key="17">
    <source>
        <dbReference type="ARBA" id="ARBA00051243"/>
    </source>
</evidence>
<dbReference type="InterPro" id="IPR050122">
    <property type="entry name" value="RTK"/>
</dbReference>
<evidence type="ECO:0000256" key="20">
    <source>
        <dbReference type="SAM" id="Phobius"/>
    </source>
</evidence>
<dbReference type="SUPFAM" id="SSF48726">
    <property type="entry name" value="Immunoglobulin"/>
    <property type="match status" value="3"/>
</dbReference>
<dbReference type="STRING" id="1561998.A0A1I7V386"/>
<evidence type="ECO:0000256" key="2">
    <source>
        <dbReference type="ARBA" id="ARBA00011902"/>
    </source>
</evidence>
<dbReference type="PANTHER" id="PTHR24416:SF550">
    <property type="entry name" value="FIBROBLAST GROWTH FACTOR RECEPTOR HOMOLOG 1-RELATED"/>
    <property type="match status" value="1"/>
</dbReference>
<dbReference type="FunFam" id="3.30.200.20:FF:000698">
    <property type="entry name" value="Myoblast growth factor receptor egl-15"/>
    <property type="match status" value="1"/>
</dbReference>
<evidence type="ECO:0000256" key="9">
    <source>
        <dbReference type="ARBA" id="ARBA00022840"/>
    </source>
</evidence>
<dbReference type="EC" id="2.7.10.1" evidence="2"/>
<dbReference type="PROSITE" id="PS00107">
    <property type="entry name" value="PROTEIN_KINASE_ATP"/>
    <property type="match status" value="1"/>
</dbReference>
<evidence type="ECO:0000256" key="6">
    <source>
        <dbReference type="ARBA" id="ARBA00022729"/>
    </source>
</evidence>
<feature type="domain" description="Ig-like" evidence="22">
    <location>
        <begin position="494"/>
        <end position="576"/>
    </location>
</feature>
<dbReference type="InterPro" id="IPR000719">
    <property type="entry name" value="Prot_kinase_dom"/>
</dbReference>
<dbReference type="InterPro" id="IPR036179">
    <property type="entry name" value="Ig-like_dom_sf"/>
</dbReference>
<dbReference type="PRINTS" id="PR00109">
    <property type="entry name" value="TYRKINASE"/>
</dbReference>
<dbReference type="PROSITE" id="PS50835">
    <property type="entry name" value="IG_LIKE"/>
    <property type="match status" value="3"/>
</dbReference>
<organism evidence="23 24">
    <name type="scientific">Caenorhabditis tropicalis</name>
    <dbReference type="NCBI Taxonomy" id="1561998"/>
    <lineage>
        <taxon>Eukaryota</taxon>
        <taxon>Metazoa</taxon>
        <taxon>Ecdysozoa</taxon>
        <taxon>Nematoda</taxon>
        <taxon>Chromadorea</taxon>
        <taxon>Rhabditida</taxon>
        <taxon>Rhabditina</taxon>
        <taxon>Rhabditomorpha</taxon>
        <taxon>Rhabditoidea</taxon>
        <taxon>Rhabditidae</taxon>
        <taxon>Peloderinae</taxon>
        <taxon>Caenorhabditis</taxon>
    </lineage>
</organism>
<dbReference type="Pfam" id="PF07714">
    <property type="entry name" value="PK_Tyr_Ser-Thr"/>
    <property type="match status" value="1"/>
</dbReference>
<keyword evidence="4" id="KW-0808">Transferase</keyword>
<feature type="transmembrane region" description="Helical" evidence="20">
    <location>
        <begin position="733"/>
        <end position="756"/>
    </location>
</feature>
<dbReference type="Gene3D" id="1.10.510.10">
    <property type="entry name" value="Transferase(Phosphotransferase) domain 1"/>
    <property type="match status" value="1"/>
</dbReference>
<dbReference type="PROSITE" id="PS00109">
    <property type="entry name" value="PROTEIN_KINASE_TYR"/>
    <property type="match status" value="1"/>
</dbReference>
<protein>
    <recommendedName>
        <fullName evidence="2">receptor protein-tyrosine kinase</fullName>
        <ecNumber evidence="2">2.7.10.1</ecNumber>
    </recommendedName>
</protein>
<dbReference type="Proteomes" id="UP000095282">
    <property type="component" value="Unplaced"/>
</dbReference>
<dbReference type="CDD" id="cd04974">
    <property type="entry name" value="IgI_3_FGFR"/>
    <property type="match status" value="1"/>
</dbReference>
<evidence type="ECO:0000313" key="23">
    <source>
        <dbReference type="Proteomes" id="UP000095282"/>
    </source>
</evidence>
<dbReference type="GO" id="GO:0043235">
    <property type="term" value="C:receptor complex"/>
    <property type="evidence" value="ECO:0007669"/>
    <property type="project" value="TreeGrafter"/>
</dbReference>
<sequence length="1325" mass="151883">MLGSQSIVSAPPETEFIFQNEDATSESLPPLPLIKRKSRMGSFRRALNGSIRRGRKIFGIGIAPEIEQPVQTSRDFHIQRFNRNDTFTLSRISTKNYEILKAPSEDKIFTSLRPMIPSPTCPLTRLFPREERPKDKAAKKSKMSSFEKKRRYHQSFGVDHHAKEQLFCPLQASQVEFAFKTQIKSDVVIKVQAPNGECSGYIYPNVFDFTTFTPSNIGCGHGKWLIHVAIRRGCKFHHGYTRQLNLVGQEILSLKCCVKAKLDCQTAASKIPAEVEWYRNEKLIKDEHIDVERIRKDNNRMMLILRDIDVSDQGLWSCRVHNTFGQITRNFTIEVIDFCDYFLIPDIHHLRIPMECVCLWRYNKEAKRPDVDYRAATAKNCEKYASRMIHRARKPLSMIPCFGDHCQGFDTTPVSDFDFPGKGDPDPLVKRVVLKKDDVIVPVHDSNEKIEYQKTEYLNDRDDEDEDDDDYSTSKSVSPDAGLTELNVTVEEPPHFKSNDNVVIYNETHALPAGRTLKLNCRAKGYPEPHIYWFKNGVLIDKHTARAGGYEFKFKRWSLEIEDAVVADSGDFHCEAFNKVGHVRKFFHVIIVNRMRRPPIIVPNILANQSVNINDTATFNCKVVSDLLPHIMWVRINRINGSFSYFNDSAGEFMFNYTEMETFDRAHVHHVGDESTLTLFNVSIDDQGIYACLSGNSLGMTMANATLTVNEFRAIHLLTGDEPKPNRWTTSDYVYTTVMGLLLVGFILVIISFFVCKQTLHKKGFMDDTVGLVAKKKRVIVHKNPTENTVLSEYEVNSDPLWEIERSKLSLVHMLGEGAFGEVWKATWQKSENEEVAVAVKKLKMSAHEKELIDLVSEMETFKVIGEHENVLRLLGCCTGAGPLYAVVELCKHGNLRDFLRAHRPKEEKAKKSSQELTDYLEPRKNTGKEDIELIPNLTQRHLVQFAWQVAQGMNFLANKKIIHRDLAARNILVSDGHILKISDFGLSRDVHCNDYYRKRGNGRLPIKWMALEALDSHVYTIESDVWSYGVLLWEIMTLGGTPYPTIAMPELYNNLKAGYRMEPPHLCPNEVYHIMCSCWREKLEERPSFGTIVDYLDWMLTMTNEHNEGSQEFNENDQFFSERSTASGPVSPIDSFQKRRKHRPLSAPVNLPSEPQHTICDDYEPNFTVTPITETVPLYCNDKMLKDHIITPETSQLFINKALDETNRNGYVVGQDRLVRAVSGVANQSLDSALGSPAWPSYDRPSNKASCLDPTHEYYNTISRIQYLHFTFDEHDAMTRSRDSAIFEESYHPNYIHTHPLYSKILIKKNMTPRNTLPTKETIV</sequence>
<dbReference type="PROSITE" id="PS50011">
    <property type="entry name" value="PROTEIN_KINASE_DOM"/>
    <property type="match status" value="1"/>
</dbReference>
<keyword evidence="14" id="KW-0675">Receptor</keyword>
<dbReference type="InterPro" id="IPR008266">
    <property type="entry name" value="Tyr_kinase_AS"/>
</dbReference>
<evidence type="ECO:0000256" key="19">
    <source>
        <dbReference type="SAM" id="MobiDB-lite"/>
    </source>
</evidence>
<dbReference type="InterPro" id="IPR001245">
    <property type="entry name" value="Ser-Thr/Tyr_kinase_cat_dom"/>
</dbReference>
<dbReference type="SMART" id="SM00219">
    <property type="entry name" value="TyrKc"/>
    <property type="match status" value="1"/>
</dbReference>
<evidence type="ECO:0000256" key="14">
    <source>
        <dbReference type="ARBA" id="ARBA00023170"/>
    </source>
</evidence>
<evidence type="ECO:0000256" key="18">
    <source>
        <dbReference type="PROSITE-ProRule" id="PRU10141"/>
    </source>
</evidence>
<keyword evidence="11 20" id="KW-0472">Membrane</keyword>
<keyword evidence="3" id="KW-0597">Phosphoprotein</keyword>
<keyword evidence="5 20" id="KW-0812">Transmembrane</keyword>
<dbReference type="InterPro" id="IPR017441">
    <property type="entry name" value="Protein_kinase_ATP_BS"/>
</dbReference>
<evidence type="ECO:0000256" key="11">
    <source>
        <dbReference type="ARBA" id="ARBA00023136"/>
    </source>
</evidence>
<evidence type="ECO:0000256" key="16">
    <source>
        <dbReference type="ARBA" id="ARBA00023319"/>
    </source>
</evidence>
<keyword evidence="13" id="KW-1015">Disulfide bond</keyword>
<feature type="region of interest" description="Disordered" evidence="19">
    <location>
        <begin position="454"/>
        <end position="484"/>
    </location>
</feature>
<dbReference type="GO" id="GO:0005524">
    <property type="term" value="F:ATP binding"/>
    <property type="evidence" value="ECO:0007669"/>
    <property type="project" value="UniProtKB-UniRule"/>
</dbReference>
<name>A0A1I7V386_9PELO</name>
<keyword evidence="7 18" id="KW-0547">Nucleotide-binding</keyword>
<comment type="catalytic activity">
    <reaction evidence="17">
        <text>L-tyrosyl-[protein] + ATP = O-phospho-L-tyrosyl-[protein] + ADP + H(+)</text>
        <dbReference type="Rhea" id="RHEA:10596"/>
        <dbReference type="Rhea" id="RHEA-COMP:10136"/>
        <dbReference type="Rhea" id="RHEA-COMP:20101"/>
        <dbReference type="ChEBI" id="CHEBI:15378"/>
        <dbReference type="ChEBI" id="CHEBI:30616"/>
        <dbReference type="ChEBI" id="CHEBI:46858"/>
        <dbReference type="ChEBI" id="CHEBI:61978"/>
        <dbReference type="ChEBI" id="CHEBI:456216"/>
        <dbReference type="EC" id="2.7.10.1"/>
    </reaction>
</comment>
<keyword evidence="23" id="KW-1185">Reference proteome</keyword>
<keyword evidence="9 18" id="KW-0067">ATP-binding</keyword>
<evidence type="ECO:0000256" key="3">
    <source>
        <dbReference type="ARBA" id="ARBA00022553"/>
    </source>
</evidence>
<dbReference type="InterPro" id="IPR003599">
    <property type="entry name" value="Ig_sub"/>
</dbReference>
<dbReference type="FunFam" id="2.60.40.10:FF:001641">
    <property type="entry name" value="Myoblast growth factor receptor egl-15"/>
    <property type="match status" value="2"/>
</dbReference>
<dbReference type="eggNOG" id="KOG0200">
    <property type="taxonomic scope" value="Eukaryota"/>
</dbReference>
<dbReference type="Pfam" id="PF07679">
    <property type="entry name" value="I-set"/>
    <property type="match status" value="3"/>
</dbReference>
<keyword evidence="16" id="KW-0393">Immunoglobulin domain</keyword>
<dbReference type="GO" id="GO:0007169">
    <property type="term" value="P:cell surface receptor protein tyrosine kinase signaling pathway"/>
    <property type="evidence" value="ECO:0007669"/>
    <property type="project" value="TreeGrafter"/>
</dbReference>
<evidence type="ECO:0000256" key="1">
    <source>
        <dbReference type="ARBA" id="ARBA00004167"/>
    </source>
</evidence>
<dbReference type="SUPFAM" id="SSF56112">
    <property type="entry name" value="Protein kinase-like (PK-like)"/>
    <property type="match status" value="1"/>
</dbReference>
<evidence type="ECO:0000256" key="8">
    <source>
        <dbReference type="ARBA" id="ARBA00022777"/>
    </source>
</evidence>
<evidence type="ECO:0000256" key="15">
    <source>
        <dbReference type="ARBA" id="ARBA00023180"/>
    </source>
</evidence>
<evidence type="ECO:0000313" key="24">
    <source>
        <dbReference type="WBParaSite" id="Csp11.Scaffold630.g21942.t2"/>
    </source>
</evidence>
<dbReference type="GO" id="GO:0005886">
    <property type="term" value="C:plasma membrane"/>
    <property type="evidence" value="ECO:0007669"/>
    <property type="project" value="TreeGrafter"/>
</dbReference>
<evidence type="ECO:0000256" key="5">
    <source>
        <dbReference type="ARBA" id="ARBA00022692"/>
    </source>
</evidence>
<dbReference type="CDD" id="cd00096">
    <property type="entry name" value="Ig"/>
    <property type="match status" value="1"/>
</dbReference>
<dbReference type="Gene3D" id="2.60.40.10">
    <property type="entry name" value="Immunoglobulins"/>
    <property type="match status" value="3"/>
</dbReference>
<keyword evidence="10 20" id="KW-1133">Transmembrane helix</keyword>
<evidence type="ECO:0000256" key="7">
    <source>
        <dbReference type="ARBA" id="ARBA00022741"/>
    </source>
</evidence>
<dbReference type="WBParaSite" id="Csp11.Scaffold630.g21942.t2">
    <property type="protein sequence ID" value="Csp11.Scaffold630.g21942.t2"/>
    <property type="gene ID" value="Csp11.Scaffold630.g21942"/>
</dbReference>
<evidence type="ECO:0000256" key="12">
    <source>
        <dbReference type="ARBA" id="ARBA00023137"/>
    </source>
</evidence>
<reference evidence="24" key="1">
    <citation type="submission" date="2016-11" db="UniProtKB">
        <authorList>
            <consortium name="WormBaseParasite"/>
        </authorList>
    </citation>
    <scope>IDENTIFICATION</scope>
</reference>
<keyword evidence="12" id="KW-0829">Tyrosine-protein kinase</keyword>
<keyword evidence="15" id="KW-0325">Glycoprotein</keyword>
<feature type="compositionally biased region" description="Acidic residues" evidence="19">
    <location>
        <begin position="461"/>
        <end position="471"/>
    </location>
</feature>
<dbReference type="InterPro" id="IPR011009">
    <property type="entry name" value="Kinase-like_dom_sf"/>
</dbReference>